<dbReference type="InterPro" id="IPR039424">
    <property type="entry name" value="SBP_5"/>
</dbReference>
<evidence type="ECO:0000256" key="1">
    <source>
        <dbReference type="ARBA" id="ARBA00004196"/>
    </source>
</evidence>
<dbReference type="FunFam" id="3.10.105.10:FF:000001">
    <property type="entry name" value="Oligopeptide ABC transporter, oligopeptide-binding protein"/>
    <property type="match status" value="1"/>
</dbReference>
<dbReference type="Proteomes" id="UP000238739">
    <property type="component" value="Unassembled WGS sequence"/>
</dbReference>
<feature type="compositionally biased region" description="Polar residues" evidence="6">
    <location>
        <begin position="353"/>
        <end position="363"/>
    </location>
</feature>
<dbReference type="InterPro" id="IPR030678">
    <property type="entry name" value="Peptide/Ni-bd"/>
</dbReference>
<dbReference type="Pfam" id="PF00496">
    <property type="entry name" value="SBP_bac_5"/>
    <property type="match status" value="1"/>
</dbReference>
<dbReference type="Gene3D" id="3.10.105.10">
    <property type="entry name" value="Dipeptide-binding Protein, Domain 3"/>
    <property type="match status" value="1"/>
</dbReference>
<evidence type="ECO:0000256" key="6">
    <source>
        <dbReference type="SAM" id="MobiDB-lite"/>
    </source>
</evidence>
<reference evidence="9" key="1">
    <citation type="submission" date="2018-01" db="EMBL/GenBank/DDBJ databases">
        <authorList>
            <person name="Chaillou S."/>
        </authorList>
    </citation>
    <scope>NUCLEOTIDE SEQUENCE [LARGE SCALE GENOMIC DNA]</scope>
    <source>
        <strain evidence="9">MFPC41A2801</strain>
    </source>
</reference>
<feature type="signal peptide" evidence="7">
    <location>
        <begin position="1"/>
        <end position="21"/>
    </location>
</feature>
<feature type="region of interest" description="Disordered" evidence="6">
    <location>
        <begin position="336"/>
        <end position="363"/>
    </location>
</feature>
<evidence type="ECO:0000256" key="7">
    <source>
        <dbReference type="SAM" id="SignalP"/>
    </source>
</evidence>
<dbReference type="PANTHER" id="PTHR30290:SF10">
    <property type="entry name" value="PERIPLASMIC OLIGOPEPTIDE-BINDING PROTEIN-RELATED"/>
    <property type="match status" value="1"/>
</dbReference>
<evidence type="ECO:0000313" key="9">
    <source>
        <dbReference type="EMBL" id="SPC37918.1"/>
    </source>
</evidence>
<dbReference type="AlphaFoldDB" id="A0A2N9DUP8"/>
<dbReference type="InterPro" id="IPR000914">
    <property type="entry name" value="SBP_5_dom"/>
</dbReference>
<keyword evidence="5" id="KW-0653">Protein transport</keyword>
<feature type="domain" description="Solute-binding protein family 5" evidence="8">
    <location>
        <begin position="75"/>
        <end position="468"/>
    </location>
</feature>
<keyword evidence="4 7" id="KW-0732">Signal</keyword>
<dbReference type="PIRSF" id="PIRSF002741">
    <property type="entry name" value="MppA"/>
    <property type="match status" value="1"/>
</dbReference>
<name>A0A2N9DUP8_9LACO</name>
<comment type="similarity">
    <text evidence="2">Belongs to the bacterial solute-binding protein 5 family.</text>
</comment>
<dbReference type="CDD" id="cd08504">
    <property type="entry name" value="PBP2_OppA"/>
    <property type="match status" value="1"/>
</dbReference>
<comment type="subcellular location">
    <subcellularLocation>
        <location evidence="1">Cell envelope</location>
    </subcellularLocation>
</comment>
<evidence type="ECO:0000256" key="5">
    <source>
        <dbReference type="ARBA" id="ARBA00022856"/>
    </source>
</evidence>
<evidence type="ECO:0000256" key="3">
    <source>
        <dbReference type="ARBA" id="ARBA00022448"/>
    </source>
</evidence>
<keyword evidence="3" id="KW-0813">Transport</keyword>
<dbReference type="RefSeq" id="WP_025082500.1">
    <property type="nucleotide sequence ID" value="NZ_LT984417.1"/>
</dbReference>
<proteinExistence type="inferred from homology"/>
<dbReference type="GO" id="GO:0030288">
    <property type="term" value="C:outer membrane-bounded periplasmic space"/>
    <property type="evidence" value="ECO:0007669"/>
    <property type="project" value="UniProtKB-ARBA"/>
</dbReference>
<dbReference type="GO" id="GO:0015833">
    <property type="term" value="P:peptide transport"/>
    <property type="evidence" value="ECO:0007669"/>
    <property type="project" value="UniProtKB-KW"/>
</dbReference>
<dbReference type="GO" id="GO:1904680">
    <property type="term" value="F:peptide transmembrane transporter activity"/>
    <property type="evidence" value="ECO:0007669"/>
    <property type="project" value="TreeGrafter"/>
</dbReference>
<comment type="caution">
    <text evidence="9">The sequence shown here is derived from an EMBL/GenBank/DDBJ whole genome shotgun (WGS) entry which is preliminary data.</text>
</comment>
<dbReference type="GO" id="GO:0043190">
    <property type="term" value="C:ATP-binding cassette (ABC) transporter complex"/>
    <property type="evidence" value="ECO:0007669"/>
    <property type="project" value="InterPro"/>
</dbReference>
<evidence type="ECO:0000313" key="10">
    <source>
        <dbReference type="Proteomes" id="UP000238739"/>
    </source>
</evidence>
<evidence type="ECO:0000259" key="8">
    <source>
        <dbReference type="Pfam" id="PF00496"/>
    </source>
</evidence>
<dbReference type="EMBL" id="OGVC01000014">
    <property type="protein sequence ID" value="SPC37918.1"/>
    <property type="molecule type" value="Genomic_DNA"/>
</dbReference>
<accession>A0A2N9DUP8</accession>
<dbReference type="FunFam" id="3.90.76.10:FF:000001">
    <property type="entry name" value="Oligopeptide ABC transporter substrate-binding protein"/>
    <property type="match status" value="1"/>
</dbReference>
<dbReference type="SUPFAM" id="SSF53850">
    <property type="entry name" value="Periplasmic binding protein-like II"/>
    <property type="match status" value="1"/>
</dbReference>
<dbReference type="PANTHER" id="PTHR30290">
    <property type="entry name" value="PERIPLASMIC BINDING COMPONENT OF ABC TRANSPORTER"/>
    <property type="match status" value="1"/>
</dbReference>
<dbReference type="Gene3D" id="3.90.76.10">
    <property type="entry name" value="Dipeptide-binding Protein, Domain 1"/>
    <property type="match status" value="1"/>
</dbReference>
<evidence type="ECO:0000256" key="4">
    <source>
        <dbReference type="ARBA" id="ARBA00022729"/>
    </source>
</evidence>
<protein>
    <submittedName>
        <fullName evidence="9">Oligopeptide ABC transporter, periplasmic oligopeptide-binding protein OppA</fullName>
    </submittedName>
</protein>
<sequence>MRREKSLVLGVTTLAITVLLAACGSSGSKEASTDTVTFTTSDVISTMDSALNTNVIGAQALTDTMEGLYRYEGKTVKPAIATKVVKPTNNGLTYTIPLRKDAKWSNGKALTASDFVYAWQRVVNPKVGSQYAYIYEGIKNATDITAGKKAVDTLGIEAKDAHTLVITLDKSIPYFSQLMTSSTFFPVYKAAVEKAGKAYGTNSKTLVFNGPYKLSNWNGPDSSWTEVKNTNYWNAKDVKVKNLKYQVVKDASTALNLFQSNKVDRTAISGDTAKQMKNDPDYSTLPKSATFYMQLNQDKNPIFKNAKIRQAISMTINRKELVSQVLGDGSKPIASVTPKDMSFDPTTKKDFTSELSTEGTKNATYNPKEATKLWKEGLAELGQTGKTFDYTMVGDDTDTSKKQSEYLQNTLEKYLPGLKVTLANVPFKTRLTRSDSGDFDMVVSAWSADFPDPITFLDLFVTGGDNNNGHWSNTEYDAQIKASKTTNANNPTARWQNLLKAQDIMNTESGVIPLYQSGVAYLTNANVKGLDYGPSGSYNNVSLYLKK</sequence>
<organism evidence="9 10">
    <name type="scientific">Latilactobacillus fuchuensis</name>
    <dbReference type="NCBI Taxonomy" id="164393"/>
    <lineage>
        <taxon>Bacteria</taxon>
        <taxon>Bacillati</taxon>
        <taxon>Bacillota</taxon>
        <taxon>Bacilli</taxon>
        <taxon>Lactobacillales</taxon>
        <taxon>Lactobacillaceae</taxon>
        <taxon>Latilactobacillus</taxon>
    </lineage>
</organism>
<gene>
    <name evidence="9" type="ORF">LFUMFP_210019</name>
</gene>
<dbReference type="Gene3D" id="3.40.190.10">
    <property type="entry name" value="Periplasmic binding protein-like II"/>
    <property type="match status" value="1"/>
</dbReference>
<dbReference type="PROSITE" id="PS51257">
    <property type="entry name" value="PROKAR_LIPOPROTEIN"/>
    <property type="match status" value="1"/>
</dbReference>
<feature type="chain" id="PRO_5038354763" evidence="7">
    <location>
        <begin position="22"/>
        <end position="547"/>
    </location>
</feature>
<keyword evidence="10" id="KW-1185">Reference proteome</keyword>
<keyword evidence="5" id="KW-0571">Peptide transport</keyword>
<evidence type="ECO:0000256" key="2">
    <source>
        <dbReference type="ARBA" id="ARBA00005695"/>
    </source>
</evidence>